<reference evidence="1" key="1">
    <citation type="journal article" date="2014" name="Int. J. Syst. Evol. Microbiol.">
        <title>Complete genome sequence of Corynebacterium casei LMG S-19264T (=DSM 44701T), isolated from a smear-ripened cheese.</title>
        <authorList>
            <consortium name="US DOE Joint Genome Institute (JGI-PGF)"/>
            <person name="Walter F."/>
            <person name="Albersmeier A."/>
            <person name="Kalinowski J."/>
            <person name="Ruckert C."/>
        </authorList>
    </citation>
    <scope>NUCLEOTIDE SEQUENCE</scope>
    <source>
        <strain evidence="1">VKM Ac-1401</strain>
    </source>
</reference>
<sequence length="187" mass="19549">MTTNPAASLRELALRELASRELALRELALRELASCITLLGELVATAGSVTPHPLPLPLSPDELLKAVTDLGDAQAVLDAVKVAVAGEVVRRSVVLDDDNPVMHTSHASPATLLAERWRLPLPAARQLCRVAEGVAPRQSILGEVLPAPFPVLAAAIAEPLAMPAAADRELTPLLLLLAAPLQAQCGA</sequence>
<evidence type="ECO:0008006" key="3">
    <source>
        <dbReference type="Google" id="ProtNLM"/>
    </source>
</evidence>
<keyword evidence="2" id="KW-1185">Reference proteome</keyword>
<dbReference type="AlphaFoldDB" id="A0A9W6H602"/>
<comment type="caution">
    <text evidence="1">The sequence shown here is derived from an EMBL/GenBank/DDBJ whole genome shotgun (WGS) entry which is preliminary data.</text>
</comment>
<protein>
    <recommendedName>
        <fullName evidence="3">DUF222 domain-containing protein</fullName>
    </recommendedName>
</protein>
<name>A0A9W6H602_9MICO</name>
<gene>
    <name evidence="1" type="ORF">GCM10017584_01740</name>
</gene>
<dbReference type="RefSeq" id="WP_271175305.1">
    <property type="nucleotide sequence ID" value="NZ_BAAAJO010000001.1"/>
</dbReference>
<dbReference type="Proteomes" id="UP001142372">
    <property type="component" value="Unassembled WGS sequence"/>
</dbReference>
<proteinExistence type="predicted"/>
<evidence type="ECO:0000313" key="1">
    <source>
        <dbReference type="EMBL" id="GLJ74601.1"/>
    </source>
</evidence>
<accession>A0A9W6H602</accession>
<dbReference type="EMBL" id="BSEN01000001">
    <property type="protein sequence ID" value="GLJ74601.1"/>
    <property type="molecule type" value="Genomic_DNA"/>
</dbReference>
<evidence type="ECO:0000313" key="2">
    <source>
        <dbReference type="Proteomes" id="UP001142372"/>
    </source>
</evidence>
<organism evidence="1 2">
    <name type="scientific">Leifsonia poae</name>
    <dbReference type="NCBI Taxonomy" id="110933"/>
    <lineage>
        <taxon>Bacteria</taxon>
        <taxon>Bacillati</taxon>
        <taxon>Actinomycetota</taxon>
        <taxon>Actinomycetes</taxon>
        <taxon>Micrococcales</taxon>
        <taxon>Microbacteriaceae</taxon>
        <taxon>Leifsonia</taxon>
    </lineage>
</organism>
<reference evidence="1" key="2">
    <citation type="submission" date="2023-01" db="EMBL/GenBank/DDBJ databases">
        <authorList>
            <person name="Sun Q."/>
            <person name="Evtushenko L."/>
        </authorList>
    </citation>
    <scope>NUCLEOTIDE SEQUENCE</scope>
    <source>
        <strain evidence="1">VKM Ac-1401</strain>
    </source>
</reference>